<dbReference type="Gene3D" id="3.10.350.10">
    <property type="entry name" value="LysM domain"/>
    <property type="match status" value="1"/>
</dbReference>
<dbReference type="EMBL" id="FWFR01000001">
    <property type="protein sequence ID" value="SLN39361.1"/>
    <property type="molecule type" value="Genomic_DNA"/>
</dbReference>
<proteinExistence type="predicted"/>
<reference evidence="2 3" key="1">
    <citation type="submission" date="2017-03" db="EMBL/GenBank/DDBJ databases">
        <authorList>
            <person name="Afonso C.L."/>
            <person name="Miller P.J."/>
            <person name="Scott M.A."/>
            <person name="Spackman E."/>
            <person name="Goraichik I."/>
            <person name="Dimitrov K.M."/>
            <person name="Suarez D.L."/>
            <person name="Swayne D.E."/>
        </authorList>
    </citation>
    <scope>NUCLEOTIDE SEQUENCE [LARGE SCALE GENOMIC DNA]</scope>
    <source>
        <strain evidence="2 3">CECT 7691</strain>
    </source>
</reference>
<dbReference type="AlphaFoldDB" id="A0A1Y5SJV3"/>
<accession>A0A1Y5SJV3</accession>
<dbReference type="SUPFAM" id="SSF54106">
    <property type="entry name" value="LysM domain"/>
    <property type="match status" value="1"/>
</dbReference>
<gene>
    <name evidence="2" type="ORF">OCH7691_01640</name>
</gene>
<evidence type="ECO:0000313" key="2">
    <source>
        <dbReference type="EMBL" id="SLN39361.1"/>
    </source>
</evidence>
<dbReference type="Proteomes" id="UP000193200">
    <property type="component" value="Unassembled WGS sequence"/>
</dbReference>
<feature type="domain" description="LysM" evidence="1">
    <location>
        <begin position="151"/>
        <end position="195"/>
    </location>
</feature>
<dbReference type="RefSeq" id="WP_085882840.1">
    <property type="nucleotide sequence ID" value="NZ_FWFR01000001.1"/>
</dbReference>
<dbReference type="InParanoid" id="A0A1Y5SJV3"/>
<dbReference type="PROSITE" id="PS51782">
    <property type="entry name" value="LYSM"/>
    <property type="match status" value="1"/>
</dbReference>
<protein>
    <recommendedName>
        <fullName evidence="1">LysM domain-containing protein</fullName>
    </recommendedName>
</protein>
<evidence type="ECO:0000259" key="1">
    <source>
        <dbReference type="PROSITE" id="PS51782"/>
    </source>
</evidence>
<dbReference type="InterPro" id="IPR018392">
    <property type="entry name" value="LysM"/>
</dbReference>
<organism evidence="2 3">
    <name type="scientific">Oceanibacterium hippocampi</name>
    <dbReference type="NCBI Taxonomy" id="745714"/>
    <lineage>
        <taxon>Bacteria</taxon>
        <taxon>Pseudomonadati</taxon>
        <taxon>Pseudomonadota</taxon>
        <taxon>Alphaproteobacteria</taxon>
        <taxon>Sneathiellales</taxon>
        <taxon>Sneathiellaceae</taxon>
        <taxon>Oceanibacterium</taxon>
    </lineage>
</organism>
<dbReference type="InterPro" id="IPR036779">
    <property type="entry name" value="LysM_dom_sf"/>
</dbReference>
<evidence type="ECO:0000313" key="3">
    <source>
        <dbReference type="Proteomes" id="UP000193200"/>
    </source>
</evidence>
<sequence length="195" mass="19862">MRSASESPALPDRLAKAATALSILALAACAAGNGARQAGQAAHAPFPPDRIAWTTAAAPVRAAHARALHLSLEGPNGGARQWSAADVAGTITILGTARIEGTMCRSFEDRFASAGATATVKDIACWGDGWFYVRNAGPMPVLAPAFAEGDHVYVVQNGGSLADVAARSGASLDQLMALNPALPAQLAARTPVLLP</sequence>
<dbReference type="PROSITE" id="PS51257">
    <property type="entry name" value="PROKAR_LIPOPROTEIN"/>
    <property type="match status" value="1"/>
</dbReference>
<name>A0A1Y5SJV3_9PROT</name>
<dbReference type="CDD" id="cd00118">
    <property type="entry name" value="LysM"/>
    <property type="match status" value="1"/>
</dbReference>
<keyword evidence="3" id="KW-1185">Reference proteome</keyword>